<evidence type="ECO:0000256" key="3">
    <source>
        <dbReference type="ARBA" id="ARBA00022833"/>
    </source>
</evidence>
<organism evidence="5 6">
    <name type="scientific">Halomicrobium mukohataei</name>
    <dbReference type="NCBI Taxonomy" id="57705"/>
    <lineage>
        <taxon>Archaea</taxon>
        <taxon>Methanobacteriati</taxon>
        <taxon>Methanobacteriota</taxon>
        <taxon>Stenosarchaea group</taxon>
        <taxon>Halobacteria</taxon>
        <taxon>Halobacteriales</taxon>
        <taxon>Haloarculaceae</taxon>
        <taxon>Halomicrobium</taxon>
    </lineage>
</organism>
<dbReference type="GO" id="GO:0008270">
    <property type="term" value="F:zinc ion binding"/>
    <property type="evidence" value="ECO:0007669"/>
    <property type="project" value="UniProtKB-KW"/>
</dbReference>
<comment type="caution">
    <text evidence="5">The sequence shown here is derived from an EMBL/GenBank/DDBJ whole genome shotgun (WGS) entry which is preliminary data.</text>
</comment>
<dbReference type="InterPro" id="IPR019786">
    <property type="entry name" value="Zinc_finger_PHD-type_CS"/>
</dbReference>
<sequence length="75" mass="8021">MGLITSAKCDVCGNKLKDAKHFHCSNCGIELHLECAKSKGWMREGATSSGGILSSGGTQFHWDCPNCPHTATKKV</sequence>
<accession>A0A847UHR5</accession>
<dbReference type="Pfam" id="PF00130">
    <property type="entry name" value="C1_1"/>
    <property type="match status" value="1"/>
</dbReference>
<protein>
    <recommendedName>
        <fullName evidence="4">Phorbol-ester/DAG-type domain-containing protein</fullName>
    </recommendedName>
</protein>
<keyword evidence="3" id="KW-0862">Zinc</keyword>
<keyword evidence="1" id="KW-0479">Metal-binding</keyword>
<dbReference type="InterPro" id="IPR002219">
    <property type="entry name" value="PKC_DAG/PE"/>
</dbReference>
<evidence type="ECO:0000259" key="4">
    <source>
        <dbReference type="Pfam" id="PF00130"/>
    </source>
</evidence>
<dbReference type="InterPro" id="IPR013083">
    <property type="entry name" value="Znf_RING/FYVE/PHD"/>
</dbReference>
<proteinExistence type="predicted"/>
<evidence type="ECO:0000256" key="2">
    <source>
        <dbReference type="ARBA" id="ARBA00022771"/>
    </source>
</evidence>
<evidence type="ECO:0000256" key="1">
    <source>
        <dbReference type="ARBA" id="ARBA00022723"/>
    </source>
</evidence>
<gene>
    <name evidence="5" type="ORF">GOC74_14235</name>
</gene>
<name>A0A847UHR5_9EURY</name>
<reference evidence="5" key="1">
    <citation type="submission" date="2019-12" db="EMBL/GenBank/DDBJ databases">
        <title>Whole-genome sequence of Halomicrobium mukohataei pws1.</title>
        <authorList>
            <person name="Verma D.K."/>
            <person name="Gopal K."/>
            <person name="Prasad E.S."/>
        </authorList>
    </citation>
    <scope>NUCLEOTIDE SEQUENCE</scope>
    <source>
        <strain evidence="5">Pws1</strain>
    </source>
</reference>
<feature type="domain" description="Phorbol-ester/DAG-type" evidence="4">
    <location>
        <begin position="5"/>
        <end position="37"/>
    </location>
</feature>
<dbReference type="EMBL" id="WOYG01000001">
    <property type="protein sequence ID" value="NLV11084.1"/>
    <property type="molecule type" value="Genomic_DNA"/>
</dbReference>
<dbReference type="SUPFAM" id="SSF57889">
    <property type="entry name" value="Cysteine-rich domain"/>
    <property type="match status" value="1"/>
</dbReference>
<dbReference type="Proteomes" id="UP000608662">
    <property type="component" value="Unassembled WGS sequence"/>
</dbReference>
<evidence type="ECO:0000313" key="6">
    <source>
        <dbReference type="Proteomes" id="UP000608662"/>
    </source>
</evidence>
<keyword evidence="2" id="KW-0863">Zinc-finger</keyword>
<dbReference type="InterPro" id="IPR046349">
    <property type="entry name" value="C1-like_sf"/>
</dbReference>
<dbReference type="AlphaFoldDB" id="A0A847UHR5"/>
<dbReference type="PROSITE" id="PS01359">
    <property type="entry name" value="ZF_PHD_1"/>
    <property type="match status" value="1"/>
</dbReference>
<dbReference type="Gene3D" id="3.30.40.10">
    <property type="entry name" value="Zinc/RING finger domain, C3HC4 (zinc finger)"/>
    <property type="match status" value="1"/>
</dbReference>
<evidence type="ECO:0000313" key="5">
    <source>
        <dbReference type="EMBL" id="NLV11084.1"/>
    </source>
</evidence>